<dbReference type="AlphaFoldDB" id="A0A857DFK4"/>
<evidence type="ECO:0008006" key="3">
    <source>
        <dbReference type="Google" id="ProtNLM"/>
    </source>
</evidence>
<name>A0A857DFK4_9FIRM</name>
<protein>
    <recommendedName>
        <fullName evidence="3">DUF5659 domain-containing protein</fullName>
    </recommendedName>
</protein>
<accession>A0A857DFK4</accession>
<dbReference type="EMBL" id="CP046996">
    <property type="protein sequence ID" value="QGZ99417.1"/>
    <property type="molecule type" value="Genomic_DNA"/>
</dbReference>
<sequence length="95" mass="11542">MTEKAIYKTSDSNFCAYLMYLKYNMTEIKVIENENGKPKVYLLFEGDTLIEFNNIYKQYKFDEVKLNLFDFMKYKDETFKMVRSVLGNYYTKKEE</sequence>
<reference evidence="1 2" key="1">
    <citation type="submission" date="2019-12" db="EMBL/GenBank/DDBJ databases">
        <title>Sequence classification of anaerobic respiratory reductive dehalogenases: First we see many, then we see few.</title>
        <authorList>
            <person name="Molenda O."/>
            <person name="Puentes Jacome L.A."/>
            <person name="Cao X."/>
            <person name="Nesbo C.L."/>
            <person name="Tang S."/>
            <person name="Morson N."/>
            <person name="Patron J."/>
            <person name="Lomheim L."/>
            <person name="Wishart D.S."/>
            <person name="Edwards E.A."/>
        </authorList>
    </citation>
    <scope>NUCLEOTIDE SEQUENCE [LARGE SCALE GENOMIC DNA]</scope>
    <source>
        <strain evidence="1 2">12DCA</strain>
    </source>
</reference>
<proteinExistence type="predicted"/>
<gene>
    <name evidence="1" type="ORF">GQ588_01425</name>
</gene>
<organism evidence="1 2">
    <name type="scientific">Dehalobacter restrictus</name>
    <dbReference type="NCBI Taxonomy" id="55583"/>
    <lineage>
        <taxon>Bacteria</taxon>
        <taxon>Bacillati</taxon>
        <taxon>Bacillota</taxon>
        <taxon>Clostridia</taxon>
        <taxon>Eubacteriales</taxon>
        <taxon>Desulfitobacteriaceae</taxon>
        <taxon>Dehalobacter</taxon>
    </lineage>
</organism>
<evidence type="ECO:0000313" key="1">
    <source>
        <dbReference type="EMBL" id="QGZ99417.1"/>
    </source>
</evidence>
<dbReference type="RefSeq" id="WP_158208105.1">
    <property type="nucleotide sequence ID" value="NZ_CP046996.1"/>
</dbReference>
<dbReference type="Proteomes" id="UP000430508">
    <property type="component" value="Chromosome"/>
</dbReference>
<evidence type="ECO:0000313" key="2">
    <source>
        <dbReference type="Proteomes" id="UP000430508"/>
    </source>
</evidence>